<proteinExistence type="predicted"/>
<protein>
    <submittedName>
        <fullName evidence="1">Uncharacterized protein</fullName>
    </submittedName>
</protein>
<sequence length="18" mass="2098">MLTSSYLQCKNWVVLESP</sequence>
<name>A0A0A9CH76_ARUDO</name>
<dbReference type="AlphaFoldDB" id="A0A0A9CH76"/>
<organism evidence="1">
    <name type="scientific">Arundo donax</name>
    <name type="common">Giant reed</name>
    <name type="synonym">Donax arundinaceus</name>
    <dbReference type="NCBI Taxonomy" id="35708"/>
    <lineage>
        <taxon>Eukaryota</taxon>
        <taxon>Viridiplantae</taxon>
        <taxon>Streptophyta</taxon>
        <taxon>Embryophyta</taxon>
        <taxon>Tracheophyta</taxon>
        <taxon>Spermatophyta</taxon>
        <taxon>Magnoliopsida</taxon>
        <taxon>Liliopsida</taxon>
        <taxon>Poales</taxon>
        <taxon>Poaceae</taxon>
        <taxon>PACMAD clade</taxon>
        <taxon>Arundinoideae</taxon>
        <taxon>Arundineae</taxon>
        <taxon>Arundo</taxon>
    </lineage>
</organism>
<accession>A0A0A9CH76</accession>
<reference evidence="1" key="1">
    <citation type="submission" date="2014-09" db="EMBL/GenBank/DDBJ databases">
        <authorList>
            <person name="Magalhaes I.L.F."/>
            <person name="Oliveira U."/>
            <person name="Santos F.R."/>
            <person name="Vidigal T.H.D.A."/>
            <person name="Brescovit A.D."/>
            <person name="Santos A.J."/>
        </authorList>
    </citation>
    <scope>NUCLEOTIDE SEQUENCE</scope>
    <source>
        <tissue evidence="1">Shoot tissue taken approximately 20 cm above the soil surface</tissue>
    </source>
</reference>
<dbReference type="EMBL" id="GBRH01225160">
    <property type="protein sequence ID" value="JAD72735.1"/>
    <property type="molecule type" value="Transcribed_RNA"/>
</dbReference>
<reference evidence="1" key="2">
    <citation type="journal article" date="2015" name="Data Brief">
        <title>Shoot transcriptome of the giant reed, Arundo donax.</title>
        <authorList>
            <person name="Barrero R.A."/>
            <person name="Guerrero F.D."/>
            <person name="Moolhuijzen P."/>
            <person name="Goolsby J.A."/>
            <person name="Tidwell J."/>
            <person name="Bellgard S.E."/>
            <person name="Bellgard M.I."/>
        </authorList>
    </citation>
    <scope>NUCLEOTIDE SEQUENCE</scope>
    <source>
        <tissue evidence="1">Shoot tissue taken approximately 20 cm above the soil surface</tissue>
    </source>
</reference>
<evidence type="ECO:0000313" key="1">
    <source>
        <dbReference type="EMBL" id="JAD72735.1"/>
    </source>
</evidence>